<gene>
    <name evidence="5 6" type="primary">LOC136081610</name>
</gene>
<keyword evidence="4" id="KW-1185">Reference proteome</keyword>
<dbReference type="InterPro" id="IPR014015">
    <property type="entry name" value="Helicase_SF3_DNA-vir"/>
</dbReference>
<keyword evidence="2" id="KW-0067">ATP-binding</keyword>
<evidence type="ECO:0000313" key="5">
    <source>
        <dbReference type="RefSeq" id="XP_065655134.1"/>
    </source>
</evidence>
<proteinExistence type="predicted"/>
<evidence type="ECO:0000256" key="2">
    <source>
        <dbReference type="ARBA" id="ARBA00022840"/>
    </source>
</evidence>
<evidence type="ECO:0000313" key="6">
    <source>
        <dbReference type="RefSeq" id="XP_065655135.1"/>
    </source>
</evidence>
<dbReference type="InterPro" id="IPR027417">
    <property type="entry name" value="P-loop_NTPase"/>
</dbReference>
<evidence type="ECO:0000256" key="1">
    <source>
        <dbReference type="ARBA" id="ARBA00022741"/>
    </source>
</evidence>
<dbReference type="Proteomes" id="UP001652625">
    <property type="component" value="Chromosome 06"/>
</dbReference>
<keyword evidence="1" id="KW-0547">Nucleotide-binding</keyword>
<sequence>MRAMIQDMEIFQAQQPTSEWNQVAANYLASLDADLFILCCHLLVKMSKNLVNPLSAPHMRDVIEDTIITSCSYFHSIDLLTLSKLTPEWLQGVISQRLDGAGVEIAEYRLRLQTIQSVLAITEPTSWLNATAVFVLGAQLTLKNVASVVNLLRSKLYSQQSISQIQLITSGAELVINQQCAKIIATTVRSVCRMNPKLKQVGLLSYFPPTNTTTVPTKITCTTSTKKLEENLNMNLKDSNNSLKRTKDKVHKSVYCTNFSDLVFDDKPNIELKLSEFNDFTSLFLKYNITSYSMLLYYLKKDNDFSKAHSKLPPNNTNNIINKLYTRSQSNFQVIPFHNIMRRHIVDSNITVTRLVGLLISFLKNISCTNGYNSMYFFDSIFDVLTLKDSKKITLFLIGKSNAGKSFITNILTSVYKKYEVGGILNPNNDRLSEFWLQSCIFTHIKKCEELIITTPSIAQEFKKLFEGNPSLLGNVKYKDNMIVPKTPIIISANGNSVEDIWAYVSSEKDAFKNRCYIFLLRTEITKMIQEQHLKLIWKHRKSIIARMYEIYLKRCLLRQEKATSTKDDLEGYSDEEATAIYL</sequence>
<dbReference type="PROSITE" id="PS51206">
    <property type="entry name" value="SF3_HELICASE_1"/>
    <property type="match status" value="1"/>
</dbReference>
<dbReference type="Gene3D" id="3.40.50.300">
    <property type="entry name" value="P-loop containing nucleotide triphosphate hydrolases"/>
    <property type="match status" value="1"/>
</dbReference>
<name>A0ABM4C0R4_HYDVU</name>
<protein>
    <submittedName>
        <fullName evidence="5 6">Uncharacterized protein LOC136081610</fullName>
    </submittedName>
</protein>
<dbReference type="GeneID" id="136081610"/>
<reference evidence="5 6" key="1">
    <citation type="submission" date="2025-05" db="UniProtKB">
        <authorList>
            <consortium name="RefSeq"/>
        </authorList>
    </citation>
    <scope>IDENTIFICATION</scope>
</reference>
<organism evidence="4 6">
    <name type="scientific">Hydra vulgaris</name>
    <name type="common">Hydra</name>
    <name type="synonym">Hydra attenuata</name>
    <dbReference type="NCBI Taxonomy" id="6087"/>
    <lineage>
        <taxon>Eukaryota</taxon>
        <taxon>Metazoa</taxon>
        <taxon>Cnidaria</taxon>
        <taxon>Hydrozoa</taxon>
        <taxon>Hydroidolina</taxon>
        <taxon>Anthoathecata</taxon>
        <taxon>Aplanulata</taxon>
        <taxon>Hydridae</taxon>
        <taxon>Hydra</taxon>
    </lineage>
</organism>
<dbReference type="RefSeq" id="XP_065655135.1">
    <property type="nucleotide sequence ID" value="XM_065799063.1"/>
</dbReference>
<dbReference type="RefSeq" id="XP_065655134.1">
    <property type="nucleotide sequence ID" value="XM_065799062.1"/>
</dbReference>
<accession>A0ABM4C0R4</accession>
<dbReference type="InterPro" id="IPR001257">
    <property type="entry name" value="Parvovirus_NS1_helicase"/>
</dbReference>
<feature type="domain" description="SF3 helicase" evidence="3">
    <location>
        <begin position="347"/>
        <end position="572"/>
    </location>
</feature>
<dbReference type="Pfam" id="PF01057">
    <property type="entry name" value="Parvo_NS1"/>
    <property type="match status" value="1"/>
</dbReference>
<dbReference type="SUPFAM" id="SSF52540">
    <property type="entry name" value="P-loop containing nucleoside triphosphate hydrolases"/>
    <property type="match status" value="1"/>
</dbReference>
<evidence type="ECO:0000259" key="3">
    <source>
        <dbReference type="PROSITE" id="PS51206"/>
    </source>
</evidence>
<evidence type="ECO:0000313" key="4">
    <source>
        <dbReference type="Proteomes" id="UP001652625"/>
    </source>
</evidence>